<dbReference type="SUPFAM" id="SSF53850">
    <property type="entry name" value="Periplasmic binding protein-like II"/>
    <property type="match status" value="1"/>
</dbReference>
<evidence type="ECO:0000313" key="8">
    <source>
        <dbReference type="Proteomes" id="UP000256709"/>
    </source>
</evidence>
<feature type="chain" id="PRO_5038720302" evidence="6">
    <location>
        <begin position="27"/>
        <end position="427"/>
    </location>
</feature>
<dbReference type="EMBL" id="NBXA01000032">
    <property type="protein sequence ID" value="RFA07079.1"/>
    <property type="molecule type" value="Genomic_DNA"/>
</dbReference>
<evidence type="ECO:0000256" key="6">
    <source>
        <dbReference type="SAM" id="SignalP"/>
    </source>
</evidence>
<dbReference type="PROSITE" id="PS51257">
    <property type="entry name" value="PROKAR_LIPOPROTEIN"/>
    <property type="match status" value="1"/>
</dbReference>
<evidence type="ECO:0000256" key="4">
    <source>
        <dbReference type="ARBA" id="ARBA00023139"/>
    </source>
</evidence>
<dbReference type="InterPro" id="IPR006059">
    <property type="entry name" value="SBP"/>
</dbReference>
<dbReference type="PANTHER" id="PTHR43649:SF33">
    <property type="entry name" value="POLYGALACTURONAN_RHAMNOGALACTURONAN-BINDING PROTEIN YTCQ"/>
    <property type="match status" value="1"/>
</dbReference>
<sequence>MSNVARGRRVTLAGLALATTAVLLTAGCSSSGGSTSADGKVTIEFSQWWGSELPDGDLQKIVDGFQAENPNITVKLLTQPYSSLQDQTTTAGVSGTLSDVVGLDGAWVNNLVKQGALDNLSDEMKSSNYDASQLSSQVQIEGSTYAIPVVNFVYPLFTNDTLLAQAGVTAPPATRSEFLTDAEVITSKTAAKGWILPLGTTNPNGVQNDVMSWLWASGGSMLKDGKPDLTNDGVKSAVDYVKSLYDAKVVADGTFTLQEPDKVTQFTNGQVGMMVDSLAHITTIRKANPDLKFSISAIPATDGYTGKRGIPFASWGIGVSNNSAHKAEAWKFVQYMMSKDVNANISSLAHGFPANSTATPDFTGSDPLYEEAFKIYQAGYPANEFVGLPTSDQLMRDFDTEFQKTLNGDGSVSDMLSTTQASWSKAF</sequence>
<dbReference type="Pfam" id="PF01547">
    <property type="entry name" value="SBP_bac_1"/>
    <property type="match status" value="1"/>
</dbReference>
<organism evidence="7 8">
    <name type="scientific">Subtercola boreus</name>
    <dbReference type="NCBI Taxonomy" id="120213"/>
    <lineage>
        <taxon>Bacteria</taxon>
        <taxon>Bacillati</taxon>
        <taxon>Actinomycetota</taxon>
        <taxon>Actinomycetes</taxon>
        <taxon>Micrococcales</taxon>
        <taxon>Microbacteriaceae</taxon>
        <taxon>Subtercola</taxon>
    </lineage>
</organism>
<dbReference type="RefSeq" id="WP_116284508.1">
    <property type="nucleotide sequence ID" value="NZ_NBXA01000032.1"/>
</dbReference>
<dbReference type="Gene3D" id="3.40.190.10">
    <property type="entry name" value="Periplasmic binding protein-like II"/>
    <property type="match status" value="1"/>
</dbReference>
<evidence type="ECO:0000256" key="1">
    <source>
        <dbReference type="ARBA" id="ARBA00022475"/>
    </source>
</evidence>
<dbReference type="OrthoDB" id="9811951at2"/>
<feature type="signal peptide" evidence="6">
    <location>
        <begin position="1"/>
        <end position="26"/>
    </location>
</feature>
<dbReference type="PANTHER" id="PTHR43649">
    <property type="entry name" value="ARABINOSE-BINDING PROTEIN-RELATED"/>
    <property type="match status" value="1"/>
</dbReference>
<keyword evidence="2 6" id="KW-0732">Signal</keyword>
<evidence type="ECO:0000313" key="7">
    <source>
        <dbReference type="EMBL" id="RFA07079.1"/>
    </source>
</evidence>
<keyword evidence="3" id="KW-0472">Membrane</keyword>
<evidence type="ECO:0000256" key="3">
    <source>
        <dbReference type="ARBA" id="ARBA00023136"/>
    </source>
</evidence>
<comment type="caution">
    <text evidence="7">The sequence shown here is derived from an EMBL/GenBank/DDBJ whole genome shotgun (WGS) entry which is preliminary data.</text>
</comment>
<dbReference type="AlphaFoldDB" id="A0A3E0VBK6"/>
<evidence type="ECO:0000256" key="5">
    <source>
        <dbReference type="ARBA" id="ARBA00023288"/>
    </source>
</evidence>
<proteinExistence type="predicted"/>
<keyword evidence="1" id="KW-1003">Cell membrane</keyword>
<dbReference type="Proteomes" id="UP000256709">
    <property type="component" value="Unassembled WGS sequence"/>
</dbReference>
<protein>
    <submittedName>
        <fullName evidence="7">Sugar ABC transporter substrate-binding protein</fullName>
    </submittedName>
</protein>
<evidence type="ECO:0000256" key="2">
    <source>
        <dbReference type="ARBA" id="ARBA00022729"/>
    </source>
</evidence>
<dbReference type="CDD" id="cd13585">
    <property type="entry name" value="PBP2_TMBP_like"/>
    <property type="match status" value="1"/>
</dbReference>
<dbReference type="InterPro" id="IPR050490">
    <property type="entry name" value="Bact_solute-bd_prot1"/>
</dbReference>
<name>A0A3E0VBK6_9MICO</name>
<gene>
    <name evidence="7" type="ORF">B7R21_16950</name>
</gene>
<keyword evidence="5" id="KW-0449">Lipoprotein</keyword>
<reference evidence="7 8" key="1">
    <citation type="submission" date="2017-04" db="EMBL/GenBank/DDBJ databases">
        <title>Comparative genome analysis of Subtercola boreus.</title>
        <authorList>
            <person name="Cho Y.-J."/>
            <person name="Cho A."/>
            <person name="Kim O.-S."/>
            <person name="Lee J.-I."/>
        </authorList>
    </citation>
    <scope>NUCLEOTIDE SEQUENCE [LARGE SCALE GENOMIC DNA]</scope>
    <source>
        <strain evidence="7 8">P27444</strain>
    </source>
</reference>
<accession>A0A3E0VBK6</accession>
<keyword evidence="4" id="KW-0564">Palmitate</keyword>